<dbReference type="EMBL" id="MWQN01000002">
    <property type="protein sequence ID" value="OPC79355.1"/>
    <property type="molecule type" value="Genomic_DNA"/>
</dbReference>
<dbReference type="PANTHER" id="PTHR43135:SF3">
    <property type="entry name" value="ALPHA-D-RIBOSE 1-METHYLPHOSPHONATE 5-TRIPHOSPHATE DIPHOSPHATASE"/>
    <property type="match status" value="1"/>
</dbReference>
<feature type="domain" description="Amidohydrolase-related" evidence="1">
    <location>
        <begin position="50"/>
        <end position="387"/>
    </location>
</feature>
<dbReference type="GO" id="GO:0016810">
    <property type="term" value="F:hydrolase activity, acting on carbon-nitrogen (but not peptide) bonds"/>
    <property type="evidence" value="ECO:0007669"/>
    <property type="project" value="InterPro"/>
</dbReference>
<dbReference type="STRING" id="159449.B4N89_35525"/>
<dbReference type="InterPro" id="IPR051781">
    <property type="entry name" value="Metallo-dep_Hydrolase"/>
</dbReference>
<dbReference type="SUPFAM" id="SSF51338">
    <property type="entry name" value="Composite domain of metallo-dependent hydrolases"/>
    <property type="match status" value="1"/>
</dbReference>
<proteinExistence type="predicted"/>
<gene>
    <name evidence="2" type="ORF">B4N89_35525</name>
</gene>
<dbReference type="Proteomes" id="UP000190037">
    <property type="component" value="Unassembled WGS sequence"/>
</dbReference>
<evidence type="ECO:0000259" key="1">
    <source>
        <dbReference type="Pfam" id="PF01979"/>
    </source>
</evidence>
<dbReference type="InterPro" id="IPR011059">
    <property type="entry name" value="Metal-dep_hydrolase_composite"/>
</dbReference>
<evidence type="ECO:0000313" key="2">
    <source>
        <dbReference type="EMBL" id="OPC79355.1"/>
    </source>
</evidence>
<dbReference type="CDD" id="cd01299">
    <property type="entry name" value="Met_dep_hydrolase_A"/>
    <property type="match status" value="1"/>
</dbReference>
<dbReference type="InterPro" id="IPR057744">
    <property type="entry name" value="OTAase-like"/>
</dbReference>
<dbReference type="InterPro" id="IPR006680">
    <property type="entry name" value="Amidohydro-rel"/>
</dbReference>
<keyword evidence="3" id="KW-1185">Reference proteome</keyword>
<reference evidence="2 3" key="1">
    <citation type="submission" date="2017-03" db="EMBL/GenBank/DDBJ databases">
        <title>Draft genome sequence of Streptomyces scabrisporus NF3, endophyte isolated from Amphipterygium adstringens.</title>
        <authorList>
            <person name="Vazquez M."/>
            <person name="Ceapa C.D."/>
            <person name="Rodriguez Luna D."/>
            <person name="Sanchez Esquivel S."/>
        </authorList>
    </citation>
    <scope>NUCLEOTIDE SEQUENCE [LARGE SCALE GENOMIC DNA]</scope>
    <source>
        <strain evidence="2 3">NF3</strain>
    </source>
</reference>
<protein>
    <recommendedName>
        <fullName evidence="1">Amidohydrolase-related domain-containing protein</fullName>
    </recommendedName>
</protein>
<evidence type="ECO:0000313" key="3">
    <source>
        <dbReference type="Proteomes" id="UP000190037"/>
    </source>
</evidence>
<dbReference type="SUPFAM" id="SSF51556">
    <property type="entry name" value="Metallo-dependent hydrolases"/>
    <property type="match status" value="1"/>
</dbReference>
<dbReference type="Pfam" id="PF01979">
    <property type="entry name" value="Amidohydro_1"/>
    <property type="match status" value="1"/>
</dbReference>
<dbReference type="AlphaFoldDB" id="A0A1T3NRJ0"/>
<accession>A0A1T3NRJ0</accession>
<name>A0A1T3NRJ0_9ACTN</name>
<dbReference type="PANTHER" id="PTHR43135">
    <property type="entry name" value="ALPHA-D-RIBOSE 1-METHYLPHOSPHONATE 5-TRIPHOSPHATE DIPHOSPHATASE"/>
    <property type="match status" value="1"/>
</dbReference>
<organism evidence="2 3">
    <name type="scientific">Embleya scabrispora</name>
    <dbReference type="NCBI Taxonomy" id="159449"/>
    <lineage>
        <taxon>Bacteria</taxon>
        <taxon>Bacillati</taxon>
        <taxon>Actinomycetota</taxon>
        <taxon>Actinomycetes</taxon>
        <taxon>Kitasatosporales</taxon>
        <taxon>Streptomycetaceae</taxon>
        <taxon>Embleya</taxon>
    </lineage>
</organism>
<dbReference type="Gene3D" id="3.20.20.140">
    <property type="entry name" value="Metal-dependent hydrolases"/>
    <property type="match status" value="1"/>
</dbReference>
<dbReference type="Gene3D" id="2.30.40.10">
    <property type="entry name" value="Urease, subunit C, domain 1"/>
    <property type="match status" value="1"/>
</dbReference>
<dbReference type="InterPro" id="IPR032466">
    <property type="entry name" value="Metal_Hydrolase"/>
</dbReference>
<comment type="caution">
    <text evidence="2">The sequence shown here is derived from an EMBL/GenBank/DDBJ whole genome shotgun (WGS) entry which is preliminary data.</text>
</comment>
<sequence length="393" mass="42116">MWLTNCHVVDVVTGEVLRDRSVHIDNGVIVEVAAAAPADADVHDLGGRHLLPGLITCHSHMSIVFPFSETREDEPAELTAFRAAQRAADALHAGVTTMRCVHEQNRIDFVLREARARGWIRAPRVFGAGRALSTPGGHGEGSDCVYVKGADAFYHAAVGELEAGADHIKIFINSGLAREGEDFEHAEMTDAEIAATVKAADEHGAYVVAHAGESAAIRQAVELGVRSFEHIYALDAETARLLAEREAFVTPTLCVTNSLGWMRDNHFDEGSVVNAKNAIAPHQESFRRAVEAGVQVVNGTDVPPGDRVDGVSAVVHEMYLMAKGGLDNLRVLQAATVTAARLIRAEDRLGRIAPGYAADLIAVDGDPLSDLGAMGRMSFVMLEGEVVREDVPV</sequence>